<proteinExistence type="predicted"/>
<dbReference type="GO" id="GO:0005737">
    <property type="term" value="C:cytoplasm"/>
    <property type="evidence" value="ECO:0007669"/>
    <property type="project" value="TreeGrafter"/>
</dbReference>
<dbReference type="AlphaFoldDB" id="A0A8H6QIL5"/>
<evidence type="ECO:0000256" key="3">
    <source>
        <dbReference type="PIRSR" id="PIRSR600246-3"/>
    </source>
</evidence>
<feature type="binding site" evidence="2">
    <location>
        <begin position="334"/>
        <end position="337"/>
    </location>
    <ligand>
        <name>substrate</name>
    </ligand>
</feature>
<protein>
    <recommendedName>
        <fullName evidence="7">Asparaginase</fullName>
    </recommendedName>
</protein>
<sequence length="608" mass="66316">MPDSIPATFKPALILHGGAGNIQRSTLPPDLYAQYHASLLSYLRSTKDLLNRGATALDAAVHAVSLLEDDELFNCGRGSVFTSAGTIEMEASVMVTTVNNPTNDETPGSIKRGAGVMGLRNVRHPIQLAKECLLRTGYDANGDPTGDGGNMHSQLVAPYVEELARAWGLEFKPDGWFWTKRRWEEHRRGLKGEDEPVSMSQGTVGCVCLDRWGNLAVATSTGGMTNKLPGRIGDTPTLGAGFWAEAWEEVLRESEAEGMIYRASLNPHDAEDASSGAAAISRMVADCIPPVVNRLLWPDTRLPSLEHSYEKQALLERESTPRRVRRRAVALSGTGNGDSFLRIAAARTACAMLRYSRSSVPHSLAEAVTAVAGPHGELERSAGRRWGKTSEGEGGIIGIEAETVLNATGADLLGEQKKVLGRGKVLFDFNCGGMWRAWVEEDATGKDVERVMVFKEEYHQHAILWSNRGRPSHFKLRIGVLQFHLKPSDSGSNKTGQLSLCKSLSDTTPRAMQKGQKRVVTTGPPGIRSPGTQPPLNIELVRVRTPQFLTMVDDFRRHEYPRALGNRISEERGVFGRIAHGARDRRVEAEDLVAEGVEVREGVESGCG</sequence>
<dbReference type="CDD" id="cd04701">
    <property type="entry name" value="Asparaginase_2"/>
    <property type="match status" value="1"/>
</dbReference>
<dbReference type="PANTHER" id="PTHR10188:SF43">
    <property type="entry name" value="ASPARAGINASE (EUROFUNG)"/>
    <property type="match status" value="1"/>
</dbReference>
<evidence type="ECO:0000256" key="4">
    <source>
        <dbReference type="SAM" id="MobiDB-lite"/>
    </source>
</evidence>
<dbReference type="PANTHER" id="PTHR10188">
    <property type="entry name" value="L-ASPARAGINASE"/>
    <property type="match status" value="1"/>
</dbReference>
<feature type="region of interest" description="Disordered" evidence="4">
    <location>
        <begin position="506"/>
        <end position="535"/>
    </location>
</feature>
<dbReference type="OrthoDB" id="2262349at2759"/>
<feature type="binding site" evidence="2">
    <location>
        <begin position="231"/>
        <end position="234"/>
    </location>
    <ligand>
        <name>substrate</name>
    </ligand>
</feature>
<dbReference type="SUPFAM" id="SSF56235">
    <property type="entry name" value="N-terminal nucleophile aminohydrolases (Ntn hydrolases)"/>
    <property type="match status" value="1"/>
</dbReference>
<name>A0A8H6QIL5_9EURO</name>
<feature type="site" description="Cleavage; by autolysis" evidence="3">
    <location>
        <begin position="202"/>
        <end position="203"/>
    </location>
</feature>
<comment type="caution">
    <text evidence="5">The sequence shown here is derived from an EMBL/GenBank/DDBJ whole genome shotgun (WGS) entry which is preliminary data.</text>
</comment>
<dbReference type="Gene3D" id="3.60.20.30">
    <property type="entry name" value="(Glycosyl)asparaginase"/>
    <property type="match status" value="1"/>
</dbReference>
<evidence type="ECO:0000313" key="6">
    <source>
        <dbReference type="Proteomes" id="UP000654922"/>
    </source>
</evidence>
<dbReference type="InterPro" id="IPR000246">
    <property type="entry name" value="Peptidase_T2"/>
</dbReference>
<reference evidence="5" key="1">
    <citation type="submission" date="2020-06" db="EMBL/GenBank/DDBJ databases">
        <title>Draft genome sequences of strains closely related to Aspergillus parafelis and Aspergillus hiratsukae.</title>
        <authorList>
            <person name="Dos Santos R.A.C."/>
            <person name="Rivero-Menendez O."/>
            <person name="Steenwyk J.L."/>
            <person name="Mead M.E."/>
            <person name="Goldman G.H."/>
            <person name="Alastruey-Izquierdo A."/>
            <person name="Rokas A."/>
        </authorList>
    </citation>
    <scope>NUCLEOTIDE SEQUENCE</scope>
    <source>
        <strain evidence="5">CNM-CM5623</strain>
    </source>
</reference>
<evidence type="ECO:0000313" key="5">
    <source>
        <dbReference type="EMBL" id="KAF7174285.1"/>
    </source>
</evidence>
<dbReference type="Proteomes" id="UP000654922">
    <property type="component" value="Unassembled WGS sequence"/>
</dbReference>
<evidence type="ECO:0008006" key="7">
    <source>
        <dbReference type="Google" id="ProtNLM"/>
    </source>
</evidence>
<dbReference type="GO" id="GO:0016787">
    <property type="term" value="F:hydrolase activity"/>
    <property type="evidence" value="ECO:0007669"/>
    <property type="project" value="InterPro"/>
</dbReference>
<gene>
    <name evidence="5" type="ORF">CNMCM5623_006852</name>
</gene>
<organism evidence="5 6">
    <name type="scientific">Aspergillus felis</name>
    <dbReference type="NCBI Taxonomy" id="1287682"/>
    <lineage>
        <taxon>Eukaryota</taxon>
        <taxon>Fungi</taxon>
        <taxon>Dikarya</taxon>
        <taxon>Ascomycota</taxon>
        <taxon>Pezizomycotina</taxon>
        <taxon>Eurotiomycetes</taxon>
        <taxon>Eurotiomycetidae</taxon>
        <taxon>Eurotiales</taxon>
        <taxon>Aspergillaceae</taxon>
        <taxon>Aspergillus</taxon>
        <taxon>Aspergillus subgen. Fumigati</taxon>
    </lineage>
</organism>
<evidence type="ECO:0000256" key="1">
    <source>
        <dbReference type="PIRSR" id="PIRSR600246-1"/>
    </source>
</evidence>
<accession>A0A8H6QIL5</accession>
<dbReference type="InterPro" id="IPR029055">
    <property type="entry name" value="Ntn_hydrolases_N"/>
</dbReference>
<feature type="active site" description="Nucleophile" evidence="1">
    <location>
        <position position="203"/>
    </location>
</feature>
<evidence type="ECO:0000256" key="2">
    <source>
        <dbReference type="PIRSR" id="PIRSR600246-2"/>
    </source>
</evidence>
<dbReference type="Pfam" id="PF01112">
    <property type="entry name" value="Asparaginase_2"/>
    <property type="match status" value="1"/>
</dbReference>
<dbReference type="EMBL" id="JACBAE010000980">
    <property type="protein sequence ID" value="KAF7174285.1"/>
    <property type="molecule type" value="Genomic_DNA"/>
</dbReference>